<comment type="caution">
    <text evidence="1">The sequence shown here is derived from an EMBL/GenBank/DDBJ whole genome shotgun (WGS) entry which is preliminary data.</text>
</comment>
<gene>
    <name evidence="1" type="ORF">D9613_002421</name>
</gene>
<dbReference type="AlphaFoldDB" id="A0A8H4VVE0"/>
<sequence length="165" mass="17711">MPALEIPRHHDGRPSLGHVNLMVDTFIANATADDLRSIARNILATGPPGIAAVFSNAARQRLRQTSTKAYPCPHPLFLSDSPEQSAVPSPQLHQTLMKARSMYGAGLGFASLDLLTSVARATIGLRWEDDSDMAQTLALIDSDISQAIQVSYVAYSNIPASKQAT</sequence>
<dbReference type="EMBL" id="JAACJL010000001">
    <property type="protein sequence ID" value="KAF4623607.1"/>
    <property type="molecule type" value="Genomic_DNA"/>
</dbReference>
<evidence type="ECO:0000313" key="2">
    <source>
        <dbReference type="Proteomes" id="UP000521872"/>
    </source>
</evidence>
<name>A0A8H4VVE0_9AGAR</name>
<protein>
    <submittedName>
        <fullName evidence="1">Uncharacterized protein</fullName>
    </submittedName>
</protein>
<organism evidence="1 2">
    <name type="scientific">Agrocybe pediades</name>
    <dbReference type="NCBI Taxonomy" id="84607"/>
    <lineage>
        <taxon>Eukaryota</taxon>
        <taxon>Fungi</taxon>
        <taxon>Dikarya</taxon>
        <taxon>Basidiomycota</taxon>
        <taxon>Agaricomycotina</taxon>
        <taxon>Agaricomycetes</taxon>
        <taxon>Agaricomycetidae</taxon>
        <taxon>Agaricales</taxon>
        <taxon>Agaricineae</taxon>
        <taxon>Strophariaceae</taxon>
        <taxon>Agrocybe</taxon>
    </lineage>
</organism>
<evidence type="ECO:0000313" key="1">
    <source>
        <dbReference type="EMBL" id="KAF4623607.1"/>
    </source>
</evidence>
<accession>A0A8H4VVE0</accession>
<keyword evidence="2" id="KW-1185">Reference proteome</keyword>
<dbReference type="Proteomes" id="UP000521872">
    <property type="component" value="Unassembled WGS sequence"/>
</dbReference>
<proteinExistence type="predicted"/>
<reference evidence="1 2" key="1">
    <citation type="submission" date="2019-12" db="EMBL/GenBank/DDBJ databases">
        <authorList>
            <person name="Floudas D."/>
            <person name="Bentzer J."/>
            <person name="Ahren D."/>
            <person name="Johansson T."/>
            <person name="Persson P."/>
            <person name="Tunlid A."/>
        </authorList>
    </citation>
    <scope>NUCLEOTIDE SEQUENCE [LARGE SCALE GENOMIC DNA]</scope>
    <source>
        <strain evidence="1 2">CBS 102.39</strain>
    </source>
</reference>